<feature type="domain" description="HTH tetR-type" evidence="3">
    <location>
        <begin position="4"/>
        <end position="64"/>
    </location>
</feature>
<dbReference type="GO" id="GO:0000976">
    <property type="term" value="F:transcription cis-regulatory region binding"/>
    <property type="evidence" value="ECO:0007669"/>
    <property type="project" value="TreeGrafter"/>
</dbReference>
<dbReference type="Gene3D" id="1.10.10.60">
    <property type="entry name" value="Homeodomain-like"/>
    <property type="match status" value="1"/>
</dbReference>
<dbReference type="SUPFAM" id="SSF48498">
    <property type="entry name" value="Tetracyclin repressor-like, C-terminal domain"/>
    <property type="match status" value="1"/>
</dbReference>
<dbReference type="RefSeq" id="WP_087003104.1">
    <property type="nucleotide sequence ID" value="NZ_FWFF01000001.1"/>
</dbReference>
<evidence type="ECO:0000256" key="1">
    <source>
        <dbReference type="ARBA" id="ARBA00023125"/>
    </source>
</evidence>
<dbReference type="PANTHER" id="PTHR30055">
    <property type="entry name" value="HTH-TYPE TRANSCRIPTIONAL REGULATOR RUTR"/>
    <property type="match status" value="1"/>
</dbReference>
<protein>
    <submittedName>
        <fullName evidence="4">Transcriptional regulator, TetR family</fullName>
    </submittedName>
</protein>
<dbReference type="PRINTS" id="PR00455">
    <property type="entry name" value="HTHTETR"/>
</dbReference>
<dbReference type="InterPro" id="IPR009057">
    <property type="entry name" value="Homeodomain-like_sf"/>
</dbReference>
<evidence type="ECO:0000259" key="3">
    <source>
        <dbReference type="PROSITE" id="PS50977"/>
    </source>
</evidence>
<gene>
    <name evidence="4" type="ORF">FM105_00520</name>
</gene>
<dbReference type="AlphaFoldDB" id="A0A1X6WU69"/>
<evidence type="ECO:0000256" key="2">
    <source>
        <dbReference type="PROSITE-ProRule" id="PRU00335"/>
    </source>
</evidence>
<feature type="DNA-binding region" description="H-T-H motif" evidence="2">
    <location>
        <begin position="27"/>
        <end position="46"/>
    </location>
</feature>
<dbReference type="Proteomes" id="UP000196581">
    <property type="component" value="Unassembled WGS sequence"/>
</dbReference>
<dbReference type="Pfam" id="PF00440">
    <property type="entry name" value="TetR_N"/>
    <property type="match status" value="1"/>
</dbReference>
<evidence type="ECO:0000313" key="5">
    <source>
        <dbReference type="Proteomes" id="UP000196581"/>
    </source>
</evidence>
<dbReference type="InterPro" id="IPR036271">
    <property type="entry name" value="Tet_transcr_reg_TetR-rel_C_sf"/>
</dbReference>
<proteinExistence type="predicted"/>
<dbReference type="Pfam" id="PF17932">
    <property type="entry name" value="TetR_C_24"/>
    <property type="match status" value="1"/>
</dbReference>
<keyword evidence="5" id="KW-1185">Reference proteome</keyword>
<dbReference type="Gene3D" id="1.10.357.10">
    <property type="entry name" value="Tetracycline Repressor, domain 2"/>
    <property type="match status" value="1"/>
</dbReference>
<name>A0A1X6WU69_9MICO</name>
<reference evidence="5" key="1">
    <citation type="submission" date="2017-02" db="EMBL/GenBank/DDBJ databases">
        <authorList>
            <person name="Dridi B."/>
        </authorList>
    </citation>
    <scope>NUCLEOTIDE SEQUENCE [LARGE SCALE GENOMIC DNA]</scope>
    <source>
        <strain evidence="5">B Co 03.10</strain>
    </source>
</reference>
<dbReference type="EMBL" id="FWFF01000001">
    <property type="protein sequence ID" value="SLM88545.1"/>
    <property type="molecule type" value="Genomic_DNA"/>
</dbReference>
<dbReference type="InterPro" id="IPR001647">
    <property type="entry name" value="HTH_TetR"/>
</dbReference>
<sequence length="225" mass="25331">MATTNGRAEILRAARITFARHGFDGASIRDIAQEAGLSLSALYYYFPSKQDALHELIHNAFTWFSERARATVDAAGSDPIDRLTVLVRFTVRYRSMYRQISRVILRDTERLNPESFGTIRELQKESRNIFADVVEEGRASGVFAVESSETASRAILSIINAIPLWFSTDGDMTVDDLEREYTRFSLRLLAHDPDDAELERLLALPLEDIADFSGRLDGTAAPIKR</sequence>
<dbReference type="InterPro" id="IPR050109">
    <property type="entry name" value="HTH-type_TetR-like_transc_reg"/>
</dbReference>
<organism evidence="4 5">
    <name type="scientific">Brevibacterium yomogidense</name>
    <dbReference type="NCBI Taxonomy" id="946573"/>
    <lineage>
        <taxon>Bacteria</taxon>
        <taxon>Bacillati</taxon>
        <taxon>Actinomycetota</taxon>
        <taxon>Actinomycetes</taxon>
        <taxon>Micrococcales</taxon>
        <taxon>Brevibacteriaceae</taxon>
        <taxon>Brevibacterium</taxon>
    </lineage>
</organism>
<dbReference type="PANTHER" id="PTHR30055:SF237">
    <property type="entry name" value="TRANSCRIPTIONAL REPRESSOR MCE3R"/>
    <property type="match status" value="1"/>
</dbReference>
<evidence type="ECO:0000313" key="4">
    <source>
        <dbReference type="EMBL" id="SLM88545.1"/>
    </source>
</evidence>
<accession>A0A1X6WU69</accession>
<dbReference type="PROSITE" id="PS50977">
    <property type="entry name" value="HTH_TETR_2"/>
    <property type="match status" value="1"/>
</dbReference>
<dbReference type="SUPFAM" id="SSF46689">
    <property type="entry name" value="Homeodomain-like"/>
    <property type="match status" value="1"/>
</dbReference>
<dbReference type="InterPro" id="IPR041490">
    <property type="entry name" value="KstR2_TetR_C"/>
</dbReference>
<dbReference type="GO" id="GO:0003700">
    <property type="term" value="F:DNA-binding transcription factor activity"/>
    <property type="evidence" value="ECO:0007669"/>
    <property type="project" value="TreeGrafter"/>
</dbReference>
<keyword evidence="1 2" id="KW-0238">DNA-binding</keyword>